<evidence type="ECO:0000313" key="3">
    <source>
        <dbReference type="Proteomes" id="UP000838756"/>
    </source>
</evidence>
<name>A0A8S4RC51_9NEOP</name>
<evidence type="ECO:0000256" key="1">
    <source>
        <dbReference type="SAM" id="MobiDB-lite"/>
    </source>
</evidence>
<protein>
    <submittedName>
        <fullName evidence="2">Jg5837 protein</fullName>
    </submittedName>
</protein>
<feature type="region of interest" description="Disordered" evidence="1">
    <location>
        <begin position="1"/>
        <end position="21"/>
    </location>
</feature>
<reference evidence="2" key="1">
    <citation type="submission" date="2022-03" db="EMBL/GenBank/DDBJ databases">
        <authorList>
            <person name="Lindestad O."/>
        </authorList>
    </citation>
    <scope>NUCLEOTIDE SEQUENCE</scope>
</reference>
<proteinExistence type="predicted"/>
<gene>
    <name evidence="2" type="primary">jg5837</name>
    <name evidence="2" type="ORF">PAEG_LOCUS12009</name>
</gene>
<dbReference type="EMBL" id="CAKXAJ010025028">
    <property type="protein sequence ID" value="CAH2234136.1"/>
    <property type="molecule type" value="Genomic_DNA"/>
</dbReference>
<accession>A0A8S4RC51</accession>
<dbReference type="AlphaFoldDB" id="A0A8S4RC51"/>
<feature type="region of interest" description="Disordered" evidence="1">
    <location>
        <begin position="59"/>
        <end position="99"/>
    </location>
</feature>
<dbReference type="Proteomes" id="UP000838756">
    <property type="component" value="Unassembled WGS sequence"/>
</dbReference>
<organism evidence="2 3">
    <name type="scientific">Pararge aegeria aegeria</name>
    <dbReference type="NCBI Taxonomy" id="348720"/>
    <lineage>
        <taxon>Eukaryota</taxon>
        <taxon>Metazoa</taxon>
        <taxon>Ecdysozoa</taxon>
        <taxon>Arthropoda</taxon>
        <taxon>Hexapoda</taxon>
        <taxon>Insecta</taxon>
        <taxon>Pterygota</taxon>
        <taxon>Neoptera</taxon>
        <taxon>Endopterygota</taxon>
        <taxon>Lepidoptera</taxon>
        <taxon>Glossata</taxon>
        <taxon>Ditrysia</taxon>
        <taxon>Papilionoidea</taxon>
        <taxon>Nymphalidae</taxon>
        <taxon>Satyrinae</taxon>
        <taxon>Satyrini</taxon>
        <taxon>Parargina</taxon>
        <taxon>Pararge</taxon>
    </lineage>
</organism>
<sequence>MRRSVPSSRTGHRSPPGESNLELKKSMIVQYELAGYNDYYYHKLVITNGCINGISERVERESTKSPATTNTRKKTGVKNNGQITTVEPPPQPAVRFADSPNRRNRYFKISILYFPSRP</sequence>
<dbReference type="OrthoDB" id="7458995at2759"/>
<comment type="caution">
    <text evidence="2">The sequence shown here is derived from an EMBL/GenBank/DDBJ whole genome shotgun (WGS) entry which is preliminary data.</text>
</comment>
<keyword evidence="3" id="KW-1185">Reference proteome</keyword>
<evidence type="ECO:0000313" key="2">
    <source>
        <dbReference type="EMBL" id="CAH2234136.1"/>
    </source>
</evidence>